<dbReference type="EMBL" id="CP054142">
    <property type="protein sequence ID" value="QTQ12999.1"/>
    <property type="molecule type" value="Genomic_DNA"/>
</dbReference>
<dbReference type="InterPro" id="IPR050708">
    <property type="entry name" value="T6SS_VgrG/RHS"/>
</dbReference>
<dbReference type="GO" id="GO:0003796">
    <property type="term" value="F:lysozyme activity"/>
    <property type="evidence" value="ECO:0007669"/>
    <property type="project" value="InterPro"/>
</dbReference>
<dbReference type="AlphaFoldDB" id="A0A975F2P3"/>
<dbReference type="InterPro" id="IPR023347">
    <property type="entry name" value="Lysozyme_dom_sf"/>
</dbReference>
<evidence type="ECO:0000313" key="6">
    <source>
        <dbReference type="EMBL" id="QTQ12999.1"/>
    </source>
</evidence>
<dbReference type="NCBIfam" id="TIGR01643">
    <property type="entry name" value="YD_repeat_2x"/>
    <property type="match status" value="1"/>
</dbReference>
<keyword evidence="1" id="KW-0929">Antimicrobial</keyword>
<dbReference type="Pfam" id="PF16754">
    <property type="entry name" value="Pesticin"/>
    <property type="match status" value="1"/>
</dbReference>
<dbReference type="Pfam" id="PF25023">
    <property type="entry name" value="TEN_YD-shell"/>
    <property type="match status" value="1"/>
</dbReference>
<keyword evidence="2" id="KW-0081">Bacteriolytic enzyme</keyword>
<feature type="domain" description="Teneurin-like YD-shell" evidence="5">
    <location>
        <begin position="730"/>
        <end position="860"/>
    </location>
</feature>
<keyword evidence="7" id="KW-1185">Reference proteome</keyword>
<dbReference type="Gene3D" id="1.10.530.40">
    <property type="match status" value="1"/>
</dbReference>
<dbReference type="PANTHER" id="PTHR32305">
    <property type="match status" value="1"/>
</dbReference>
<gene>
    <name evidence="6" type="ORF">HRQ91_00195</name>
</gene>
<dbReference type="Pfam" id="PF05593">
    <property type="entry name" value="RHS_repeat"/>
    <property type="match status" value="1"/>
</dbReference>
<dbReference type="GO" id="GO:0042742">
    <property type="term" value="P:defense response to bacterium"/>
    <property type="evidence" value="ECO:0007669"/>
    <property type="project" value="UniProtKB-KW"/>
</dbReference>
<evidence type="ECO:0000256" key="3">
    <source>
        <dbReference type="ARBA" id="ARBA00022737"/>
    </source>
</evidence>
<dbReference type="NCBIfam" id="TIGR03696">
    <property type="entry name" value="Rhs_assc_core"/>
    <property type="match status" value="1"/>
</dbReference>
<dbReference type="GO" id="GO:0031640">
    <property type="term" value="P:killing of cells of another organism"/>
    <property type="evidence" value="ECO:0007669"/>
    <property type="project" value="UniProtKB-KW"/>
</dbReference>
<evidence type="ECO:0000256" key="1">
    <source>
        <dbReference type="ARBA" id="ARBA00022529"/>
    </source>
</evidence>
<feature type="domain" description="Pesticin C-terminal" evidence="4">
    <location>
        <begin position="870"/>
        <end position="1028"/>
    </location>
</feature>
<dbReference type="InterPro" id="IPR022385">
    <property type="entry name" value="Rhs_assc_core"/>
</dbReference>
<dbReference type="SUPFAM" id="SSF53955">
    <property type="entry name" value="Lysozyme-like"/>
    <property type="match status" value="1"/>
</dbReference>
<dbReference type="PANTHER" id="PTHR32305:SF15">
    <property type="entry name" value="PROTEIN RHSA-RELATED"/>
    <property type="match status" value="1"/>
</dbReference>
<accession>A0A975F2P3</accession>
<sequence length="1067" mass="121462">MEVWSSYDKGVIPCVRYNYYTPSEGFGYTVTENKVTTDPENGEVIKTFIQTDGLGRELIKAKTGCKFDLHTKTNEVGWNVSGALAYDEKGRTIAEGQMHFISGEGIEAINLNGKSNQDVSMLYKMIRPTKKTYDDLDRIVKTILPGVNKEGDERIQRTKYGITEEGLSYIETTDLLGNIGVQYADVRGNIIKVERYAKDNAKKLTFATYEYDSLGQMTRAYDAKGNAITVTYDMLGRKTEISTKDGGAKRYTYDDINLLYEDDEVMRDSGKRINYTYDGFNRVIKIAYPEGGDVEYEYGKPGAPYNRAGKVTSVQDEAGVTNFEYGKLGEVIKEKRTLKRHIPSHESEKTSVMEYVSDYLGRMQSITYPDREKVTYGYDEGGQVRSIKGIHDSQEYTYIENIGYDEYSQRVYIKYGNGVETNYTYDDDMRWLKHINTENKFGMQYQNIDYTFDDVGNVLGYDNNCMNGARYSTSQSYTYDSLYQLVEAIGTTEDNPYGIIGSPDYISSYSQNFSFDEIGNMINKKSTEIITPAMQKKNGDDLNYEFTYEYDTDYAHRLKRVGSEKKGFRYYTYDKNGNVTSENDGTSPNEDTAELTPVTITTHTNDEGSPVYEADYAWAWPWSTGSNSSNKPAPLNKRTYEWNSRNLLMRSVNSVYDTRYAYGADGNRAAKWTLSNSSETLYFNMMWTWHTDTGLPEGQYSKHIYLGETRIVTKQTSKLDISYGQSDEYHHRYYYHPDHLGSAQLVTDYEGNEYQRIEYTPYGELWVEKKSKTEEGLRFLPYKFTAKEQDEETGLYYYGARYLDAKYSRWLSTDPAVGEYIPQAPVNDEAKKYNQSLPGQGGIFNIVNLQLYHYAGNNPVKYIDPDGKEVDYKFVAGHEGKQQLNGYVPKNNDGKTIGRSGVTIATGFDIGQHNSYDLNRIFGSNNTNQELKDLYTPYLDIRKQDAIDKLEEIPLTITQNQADKTDAAVFSQKLISIKRAFNSASKSNNGNFDNLPDNAQTALFSFAYQNGSGSIPQDLIDKLATGDYSGAADVLTQYGKDNGYTNRRNAEANLLRQIQSQNDNTDN</sequence>
<dbReference type="Gene3D" id="2.180.10.10">
    <property type="entry name" value="RHS repeat-associated core"/>
    <property type="match status" value="2"/>
</dbReference>
<dbReference type="InterPro" id="IPR031922">
    <property type="entry name" value="Pesticin_C"/>
</dbReference>
<name>A0A975F2P3_9SPIR</name>
<proteinExistence type="predicted"/>
<evidence type="ECO:0000313" key="7">
    <source>
        <dbReference type="Proteomes" id="UP000671908"/>
    </source>
</evidence>
<evidence type="ECO:0000259" key="5">
    <source>
        <dbReference type="Pfam" id="PF25023"/>
    </source>
</evidence>
<dbReference type="RefSeq" id="WP_210119734.1">
    <property type="nucleotide sequence ID" value="NZ_CP054142.1"/>
</dbReference>
<dbReference type="CDD" id="cd16902">
    <property type="entry name" value="pesticin_lyz"/>
    <property type="match status" value="1"/>
</dbReference>
<dbReference type="InterPro" id="IPR031325">
    <property type="entry name" value="RHS_repeat"/>
</dbReference>
<organism evidence="6 7">
    <name type="scientific">Treponema parvum</name>
    <dbReference type="NCBI Taxonomy" id="138851"/>
    <lineage>
        <taxon>Bacteria</taxon>
        <taxon>Pseudomonadati</taxon>
        <taxon>Spirochaetota</taxon>
        <taxon>Spirochaetia</taxon>
        <taxon>Spirochaetales</taxon>
        <taxon>Treponemataceae</taxon>
        <taxon>Treponema</taxon>
    </lineage>
</organism>
<reference evidence="6 7" key="1">
    <citation type="journal article" date="2021" name="Microbiol. Resour. Announc.">
        <title>Complete Genome Sequences of Three Human Oral Treponema parvum Isolates.</title>
        <authorList>
            <person name="Zeng H."/>
            <person name="Watt R.M."/>
        </authorList>
    </citation>
    <scope>NUCLEOTIDE SEQUENCE [LARGE SCALE GENOMIC DNA]</scope>
    <source>
        <strain evidence="6 7">ATCC 700770</strain>
    </source>
</reference>
<protein>
    <submittedName>
        <fullName evidence="6">RHS repeat-associated core domain-containing protein</fullName>
    </submittedName>
</protein>
<keyword evidence="3" id="KW-0677">Repeat</keyword>
<evidence type="ECO:0000256" key="2">
    <source>
        <dbReference type="ARBA" id="ARBA00022638"/>
    </source>
</evidence>
<dbReference type="InterPro" id="IPR023346">
    <property type="entry name" value="Lysozyme-like_dom_sf"/>
</dbReference>
<dbReference type="Proteomes" id="UP000671908">
    <property type="component" value="Chromosome"/>
</dbReference>
<evidence type="ECO:0000259" key="4">
    <source>
        <dbReference type="Pfam" id="PF16754"/>
    </source>
</evidence>
<dbReference type="KEGG" id="tpav:HRQ91_00195"/>
<dbReference type="InterPro" id="IPR056823">
    <property type="entry name" value="TEN-like_YD-shell"/>
</dbReference>
<dbReference type="InterPro" id="IPR006530">
    <property type="entry name" value="YD"/>
</dbReference>